<feature type="compositionally biased region" description="Polar residues" evidence="1">
    <location>
        <begin position="1231"/>
        <end position="1241"/>
    </location>
</feature>
<feature type="compositionally biased region" description="Basic and acidic residues" evidence="1">
    <location>
        <begin position="1362"/>
        <end position="1371"/>
    </location>
</feature>
<feature type="compositionally biased region" description="Basic and acidic residues" evidence="1">
    <location>
        <begin position="1403"/>
        <end position="1425"/>
    </location>
</feature>
<feature type="compositionally biased region" description="Basic and acidic residues" evidence="1">
    <location>
        <begin position="1096"/>
        <end position="1114"/>
    </location>
</feature>
<feature type="region of interest" description="Disordered" evidence="1">
    <location>
        <begin position="1705"/>
        <end position="1768"/>
    </location>
</feature>
<feature type="compositionally biased region" description="Basic and acidic residues" evidence="1">
    <location>
        <begin position="1244"/>
        <end position="1255"/>
    </location>
</feature>
<feature type="compositionally biased region" description="Basic and acidic residues" evidence="1">
    <location>
        <begin position="1216"/>
        <end position="1230"/>
    </location>
</feature>
<evidence type="ECO:0000256" key="1">
    <source>
        <dbReference type="SAM" id="MobiDB-lite"/>
    </source>
</evidence>
<feature type="region of interest" description="Disordered" evidence="1">
    <location>
        <begin position="1546"/>
        <end position="1644"/>
    </location>
</feature>
<feature type="compositionally biased region" description="Basic residues" evidence="1">
    <location>
        <begin position="1427"/>
        <end position="1438"/>
    </location>
</feature>
<feature type="compositionally biased region" description="Basic and acidic residues" evidence="1">
    <location>
        <begin position="1626"/>
        <end position="1636"/>
    </location>
</feature>
<sequence>METMSWSEGTTSQAFGMQASNSAIQNDLRFQSFIPGGGINGNSNLYVSRTQQTQHSNYHTLHYTRHNGQIAHGNYWNDKATDLNSVRNGDGFSAQRNGSGLYEPASQLTLRNQTLMNGNDSCNVPPGPQSRYVTHHNPFKADAPQTVMPNATNLQMTHAATGGSQHTQQVLQFSRVGCGAPSTGVQGHGNIAASQQIKVIEDYLKGERVNTSRSFYPSVERNPNHQYSQATAVMGQGVTSRGDAPVKAGKRNGLNDAAVCPTGGNTSAEKVQMDRPNVNLGYLLELLTRGQGPVVGSQAGTACPPSGQSRAWAAGSGAFTDATKGTGGGSVSAVTERMNAIQRRSSALVAALSSNANLPYYGVNGNKSGSGNSSSVQNVVEQQPPSYFQSIGVGRNVSNDDANSSYLEKQSYHLSPTGQQLPGAERRCVQEAQYHTQSTNAKAQPFYFPNTTNSGGAVATRHVGPTQTAKPAQNQIPLSNVENGQNGHPHALATGYSCAPTFPNQVKQPYRQSDNQHHRDPPPYPKTQRYFVTVTQERPGTGFTAKNVVFMADNHEPALSEQLQLTLKEKTAKLDSGVTYAEHPGKSDPKDGETHLSTAIARAESVFNVPKPANQQKCPGSSGQRAVAVVPPISQQSSSSTDEEGGIINTDEGLPFKIKNIWSLTEEEYATPQKMSVPHDVGLGDKLKPNVLATSATAADVDSPSPSEQAASLHNTTQAPDLASPSAYNTCILAASEKDIQMPTPLDLQPKPTEVPHQTEDSGLIVNVSETLPRMDVIESGDQNGEPKKNTFDLSSVPVYEWTMHKLRKMVSVLDWKQGHLPQVEMDIEKLHSIFGRSRDPDLSDVSCSDHYMSIMNEVSSICTEDEHALVFSQVRRAVQKEVAENCHVLRHDATYSDSVYKSSWLNLNEQLDDIDKEHGFPLQLSFRPHIQKCEDKEVNESELGNTARVPIKQEAEERQTPPVLTEGELPASSKGVSPTKDPRSSKEINVLPSEEVNESENGHMAEGPIEQEAEKRVVLPLPNLNESVNGNLAEGPSEREAEKTVVSPPRNQTESPASEDGVVGYKDPLSSIEISVLSDEDARRFFNEITDEAEDLRSEAPEPRSEEKGRQTEAELPEPPVKEKEKSQMEIYCCLAQWLYVMSGYGNKSVCSCQSKDAPNQESMTLGASTNDIAVPAANSLSGGPSTTVGTAHSVHNTGCGERNGNEGGSNECTTIEHKSMDRAEKDSLHGSNGRSSGPPSEQKAEIRMSEHTPSDSSGAGNHADPETPPTTDSSGSNIVEVQIQDVYSSHSDICQIASAKPVPPHAEVDVVDASCGSTETRNLSLGCNKVVAKCGTFGQQARSPAAKGIKRMQVLASNSNHKDKNIKRETKSRKRKWEISNHSVSDHEKWNKKPCPQTTVEESKSRTYFPEKREGDDRSETLRPKVPKGGKIKHPRSVPANNSERGKMPGNSKVLLVLSKQQDKARSVSLALYGSSPQKKNGTSVSHRLMDRKSSKVKSKSIWTMPPPPKTISFNLPPNFCPPVKSLAKQQVFAKWKSSLVIAEDDHQAKPQRSKRKAKNGGKTPTAYPNHPKPPTDETSASSSQPVVTPLKLRAVTADLKKTKNRKSTENELADRNSSNGTSAKRDAAKERQRNLSGGPFLKLNKIEVETTKPKKLERRRSTVPVTQMKSKYELGSPALVPLQRQDRMLEFKLLPESFSFKDGEDQESLKPKDMKETGTANIVGRQSASLKTTTWKDSWSKSSKGKEPTSPEVMSPGATKQMGTTFQEYRKKYMAKGKN</sequence>
<dbReference type="OrthoDB" id="8944579at2759"/>
<feature type="compositionally biased region" description="Basic residues" evidence="1">
    <location>
        <begin position="1552"/>
        <end position="1562"/>
    </location>
</feature>
<reference evidence="2" key="1">
    <citation type="journal article" date="2023" name="Science">
        <title>Genome structures resolve the early diversification of teleost fishes.</title>
        <authorList>
            <person name="Parey E."/>
            <person name="Louis A."/>
            <person name="Montfort J."/>
            <person name="Bouchez O."/>
            <person name="Roques C."/>
            <person name="Iampietro C."/>
            <person name="Lluch J."/>
            <person name="Castinel A."/>
            <person name="Donnadieu C."/>
            <person name="Desvignes T."/>
            <person name="Floi Bucao C."/>
            <person name="Jouanno E."/>
            <person name="Wen M."/>
            <person name="Mejri S."/>
            <person name="Dirks R."/>
            <person name="Jansen H."/>
            <person name="Henkel C."/>
            <person name="Chen W.J."/>
            <person name="Zahm M."/>
            <person name="Cabau C."/>
            <person name="Klopp C."/>
            <person name="Thompson A.W."/>
            <person name="Robinson-Rechavi M."/>
            <person name="Braasch I."/>
            <person name="Lecointre G."/>
            <person name="Bobe J."/>
            <person name="Postlethwait J.H."/>
            <person name="Berthelot C."/>
            <person name="Roest Crollius H."/>
            <person name="Guiguen Y."/>
        </authorList>
    </citation>
    <scope>NUCLEOTIDE SEQUENCE</scope>
    <source>
        <strain evidence="2">Concon-B</strain>
    </source>
</reference>
<evidence type="ECO:0000313" key="3">
    <source>
        <dbReference type="Proteomes" id="UP001152803"/>
    </source>
</evidence>
<feature type="region of interest" description="Disordered" evidence="1">
    <location>
        <begin position="1476"/>
        <end position="1508"/>
    </location>
</feature>
<dbReference type="Proteomes" id="UP001152803">
    <property type="component" value="Unassembled WGS sequence"/>
</dbReference>
<feature type="region of interest" description="Disordered" evidence="1">
    <location>
        <begin position="938"/>
        <end position="1067"/>
    </location>
</feature>
<comment type="caution">
    <text evidence="2">The sequence shown here is derived from an EMBL/GenBank/DDBJ whole genome shotgun (WGS) entry which is preliminary data.</text>
</comment>
<proteinExistence type="predicted"/>
<protein>
    <submittedName>
        <fullName evidence="2">Uncharacterized protein</fullName>
    </submittedName>
</protein>
<feature type="region of interest" description="Disordered" evidence="1">
    <location>
        <begin position="1359"/>
        <end position="1451"/>
    </location>
</feature>
<feature type="compositionally biased region" description="Low complexity" evidence="1">
    <location>
        <begin position="1732"/>
        <end position="1745"/>
    </location>
</feature>
<feature type="compositionally biased region" description="Polar residues" evidence="1">
    <location>
        <begin position="502"/>
        <end position="513"/>
    </location>
</feature>
<feature type="compositionally biased region" description="Polar residues" evidence="1">
    <location>
        <begin position="1721"/>
        <end position="1731"/>
    </location>
</feature>
<feature type="region of interest" description="Disordered" evidence="1">
    <location>
        <begin position="481"/>
        <end position="527"/>
    </location>
</feature>
<feature type="compositionally biased region" description="Basic and acidic residues" evidence="1">
    <location>
        <begin position="1705"/>
        <end position="1719"/>
    </location>
</feature>
<feature type="compositionally biased region" description="Polar residues" evidence="1">
    <location>
        <begin position="1477"/>
        <end position="1488"/>
    </location>
</feature>
<organism evidence="2 3">
    <name type="scientific">Conger conger</name>
    <name type="common">Conger eel</name>
    <name type="synonym">Muraena conger</name>
    <dbReference type="NCBI Taxonomy" id="82655"/>
    <lineage>
        <taxon>Eukaryota</taxon>
        <taxon>Metazoa</taxon>
        <taxon>Chordata</taxon>
        <taxon>Craniata</taxon>
        <taxon>Vertebrata</taxon>
        <taxon>Euteleostomi</taxon>
        <taxon>Actinopterygii</taxon>
        <taxon>Neopterygii</taxon>
        <taxon>Teleostei</taxon>
        <taxon>Anguilliformes</taxon>
        <taxon>Congridae</taxon>
        <taxon>Conger</taxon>
    </lineage>
</organism>
<feature type="region of interest" description="Disordered" evidence="1">
    <location>
        <begin position="1088"/>
        <end position="1127"/>
    </location>
</feature>
<dbReference type="EMBL" id="JAFJMO010000019">
    <property type="protein sequence ID" value="KAJ8249741.1"/>
    <property type="molecule type" value="Genomic_DNA"/>
</dbReference>
<feature type="region of interest" description="Disordered" evidence="1">
    <location>
        <begin position="696"/>
        <end position="724"/>
    </location>
</feature>
<name>A0A9Q1CUZ3_CONCO</name>
<gene>
    <name evidence="2" type="ORF">COCON_G00229570</name>
</gene>
<accession>A0A9Q1CUZ3</accession>
<evidence type="ECO:0000313" key="2">
    <source>
        <dbReference type="EMBL" id="KAJ8249741.1"/>
    </source>
</evidence>
<feature type="compositionally biased region" description="Polar residues" evidence="1">
    <location>
        <begin position="704"/>
        <end position="719"/>
    </location>
</feature>
<feature type="region of interest" description="Disordered" evidence="1">
    <location>
        <begin position="1178"/>
        <end position="1278"/>
    </location>
</feature>
<feature type="compositionally biased region" description="Polar residues" evidence="1">
    <location>
        <begin position="1579"/>
        <end position="1589"/>
    </location>
</feature>
<feature type="compositionally biased region" description="Basic and acidic residues" evidence="1">
    <location>
        <begin position="1601"/>
        <end position="1617"/>
    </location>
</feature>
<feature type="compositionally biased region" description="Polar residues" evidence="1">
    <location>
        <begin position="1180"/>
        <end position="1198"/>
    </location>
</feature>
<keyword evidence="3" id="KW-1185">Reference proteome</keyword>